<evidence type="ECO:0000313" key="1">
    <source>
        <dbReference type="EMBL" id="MBD2180070.1"/>
    </source>
</evidence>
<name>A0A926VAF9_9CYAN</name>
<sequence>MNQLELEQEITKVTMGIMTRNRQIASDIIANLRTKMTLEEVAGVMLIGLERLIWFDGELFFWATENLLPVDIKQEIKRIMSVNTYKRLIAKGFIPGKDFSMNADGTLLQKPCPSAYSI</sequence>
<dbReference type="AlphaFoldDB" id="A0A926VAF9"/>
<protein>
    <submittedName>
        <fullName evidence="1">Uncharacterized protein</fullName>
    </submittedName>
</protein>
<keyword evidence="2" id="KW-1185">Reference proteome</keyword>
<gene>
    <name evidence="1" type="ORF">H6G03_02890</name>
</gene>
<dbReference type="EMBL" id="JACJPW010000005">
    <property type="protein sequence ID" value="MBD2180070.1"/>
    <property type="molecule type" value="Genomic_DNA"/>
</dbReference>
<dbReference type="RefSeq" id="WP_190461904.1">
    <property type="nucleotide sequence ID" value="NZ_JACJPW010000005.1"/>
</dbReference>
<proteinExistence type="predicted"/>
<reference evidence="1" key="2">
    <citation type="submission" date="2020-08" db="EMBL/GenBank/DDBJ databases">
        <authorList>
            <person name="Chen M."/>
            <person name="Teng W."/>
            <person name="Zhao L."/>
            <person name="Hu C."/>
            <person name="Zhou Y."/>
            <person name="Han B."/>
            <person name="Song L."/>
            <person name="Shu W."/>
        </authorList>
    </citation>
    <scope>NUCLEOTIDE SEQUENCE</scope>
    <source>
        <strain evidence="1">FACHB-1375</strain>
    </source>
</reference>
<reference evidence="1" key="1">
    <citation type="journal article" date="2015" name="ISME J.">
        <title>Draft Genome Sequence of Streptomyces incarnatus NRRL8089, which Produces the Nucleoside Antibiotic Sinefungin.</title>
        <authorList>
            <person name="Oshima K."/>
            <person name="Hattori M."/>
            <person name="Shimizu H."/>
            <person name="Fukuda K."/>
            <person name="Nemoto M."/>
            <person name="Inagaki K."/>
            <person name="Tamura T."/>
        </authorList>
    </citation>
    <scope>NUCLEOTIDE SEQUENCE</scope>
    <source>
        <strain evidence="1">FACHB-1375</strain>
    </source>
</reference>
<evidence type="ECO:0000313" key="2">
    <source>
        <dbReference type="Proteomes" id="UP000641646"/>
    </source>
</evidence>
<dbReference type="Proteomes" id="UP000641646">
    <property type="component" value="Unassembled WGS sequence"/>
</dbReference>
<comment type="caution">
    <text evidence="1">The sequence shown here is derived from an EMBL/GenBank/DDBJ whole genome shotgun (WGS) entry which is preliminary data.</text>
</comment>
<accession>A0A926VAF9</accession>
<organism evidence="1 2">
    <name type="scientific">Aerosakkonema funiforme FACHB-1375</name>
    <dbReference type="NCBI Taxonomy" id="2949571"/>
    <lineage>
        <taxon>Bacteria</taxon>
        <taxon>Bacillati</taxon>
        <taxon>Cyanobacteriota</taxon>
        <taxon>Cyanophyceae</taxon>
        <taxon>Oscillatoriophycideae</taxon>
        <taxon>Aerosakkonematales</taxon>
        <taxon>Aerosakkonemataceae</taxon>
        <taxon>Aerosakkonema</taxon>
    </lineage>
</organism>